<feature type="region of interest" description="Disordered" evidence="1">
    <location>
        <begin position="60"/>
        <end position="113"/>
    </location>
</feature>
<proteinExistence type="predicted"/>
<keyword evidence="3" id="KW-1185">Reference proteome</keyword>
<evidence type="ECO:0000256" key="1">
    <source>
        <dbReference type="SAM" id="MobiDB-lite"/>
    </source>
</evidence>
<dbReference type="EMBL" id="WIXE01024544">
    <property type="protein sequence ID" value="KAK5965513.1"/>
    <property type="molecule type" value="Genomic_DNA"/>
</dbReference>
<accession>A0AAN8FK29</accession>
<protein>
    <submittedName>
        <fullName evidence="2">Uncharacterized protein</fullName>
    </submittedName>
</protein>
<evidence type="ECO:0000313" key="3">
    <source>
        <dbReference type="Proteomes" id="UP001331761"/>
    </source>
</evidence>
<reference evidence="2 3" key="1">
    <citation type="submission" date="2019-10" db="EMBL/GenBank/DDBJ databases">
        <title>Assembly and Annotation for the nematode Trichostrongylus colubriformis.</title>
        <authorList>
            <person name="Martin J."/>
        </authorList>
    </citation>
    <scope>NUCLEOTIDE SEQUENCE [LARGE SCALE GENOMIC DNA]</scope>
    <source>
        <strain evidence="2">G859</strain>
        <tissue evidence="2">Whole worm</tissue>
    </source>
</reference>
<evidence type="ECO:0000313" key="2">
    <source>
        <dbReference type="EMBL" id="KAK5965513.1"/>
    </source>
</evidence>
<name>A0AAN8FK29_TRICO</name>
<dbReference type="AlphaFoldDB" id="A0AAN8FK29"/>
<organism evidence="2 3">
    <name type="scientific">Trichostrongylus colubriformis</name>
    <name type="common">Black scour worm</name>
    <dbReference type="NCBI Taxonomy" id="6319"/>
    <lineage>
        <taxon>Eukaryota</taxon>
        <taxon>Metazoa</taxon>
        <taxon>Ecdysozoa</taxon>
        <taxon>Nematoda</taxon>
        <taxon>Chromadorea</taxon>
        <taxon>Rhabditida</taxon>
        <taxon>Rhabditina</taxon>
        <taxon>Rhabditomorpha</taxon>
        <taxon>Strongyloidea</taxon>
        <taxon>Trichostrongylidae</taxon>
        <taxon>Trichostrongylus</taxon>
    </lineage>
</organism>
<dbReference type="Proteomes" id="UP001331761">
    <property type="component" value="Unassembled WGS sequence"/>
</dbReference>
<comment type="caution">
    <text evidence="2">The sequence shown here is derived from an EMBL/GenBank/DDBJ whole genome shotgun (WGS) entry which is preliminary data.</text>
</comment>
<gene>
    <name evidence="2" type="ORF">GCK32_011533</name>
</gene>
<sequence length="113" mass="13196">MKIYDEASKTEKKEMLAEIDQFKQKCDFRALKQEAENIITAFNARIREIEAQVNILDIPLQTSSTHKPDEGLQPITEEDYDDADPYGLLQNIRRQPPTNREQMKWKGMSPKKN</sequence>